<gene>
    <name evidence="5" type="ORF">PIG85_07100</name>
</gene>
<dbReference type="Proteomes" id="UP001211044">
    <property type="component" value="Chromosome"/>
</dbReference>
<name>A0AB38XMR6_9ACTO</name>
<dbReference type="KEGG" id="wne:PIG85_07100"/>
<dbReference type="GO" id="GO:0005886">
    <property type="term" value="C:plasma membrane"/>
    <property type="evidence" value="ECO:0007669"/>
    <property type="project" value="TreeGrafter"/>
</dbReference>
<organism evidence="5 6">
    <name type="scientific">Winkia neuii subsp. anitrata</name>
    <dbReference type="NCBI Taxonomy" id="29318"/>
    <lineage>
        <taxon>Bacteria</taxon>
        <taxon>Bacillati</taxon>
        <taxon>Actinomycetota</taxon>
        <taxon>Actinomycetes</taxon>
        <taxon>Actinomycetales</taxon>
        <taxon>Actinomycetaceae</taxon>
        <taxon>Winkia</taxon>
    </lineage>
</organism>
<dbReference type="Pfam" id="PF01553">
    <property type="entry name" value="Acyltransferase"/>
    <property type="match status" value="1"/>
</dbReference>
<dbReference type="SUPFAM" id="SSF69593">
    <property type="entry name" value="Glycerol-3-phosphate (1)-acyltransferase"/>
    <property type="match status" value="1"/>
</dbReference>
<reference evidence="5" key="1">
    <citation type="submission" date="2023-01" db="EMBL/GenBank/DDBJ databases">
        <title>Comparative Genomic Analysis of the Clinically-Derived Winkia Strain NY0527 Provides Evidence into the Taxonomic Reassignment of Winkia neuii and Characterizes Their Virulence Traits.</title>
        <authorList>
            <person name="Cai X."/>
            <person name="Peng Y."/>
            <person name="Li M."/>
            <person name="Qiu Y."/>
            <person name="Wang Y."/>
            <person name="Xu L."/>
            <person name="Hou Q."/>
        </authorList>
    </citation>
    <scope>NUCLEOTIDE SEQUENCE</scope>
    <source>
        <strain evidence="5">NY0527</strain>
    </source>
</reference>
<dbReference type="AlphaFoldDB" id="A0AB38XMR6"/>
<evidence type="ECO:0000256" key="2">
    <source>
        <dbReference type="ARBA" id="ARBA00023315"/>
    </source>
</evidence>
<evidence type="ECO:0000256" key="1">
    <source>
        <dbReference type="ARBA" id="ARBA00022679"/>
    </source>
</evidence>
<proteinExistence type="predicted"/>
<dbReference type="SMART" id="SM00563">
    <property type="entry name" value="PlsC"/>
    <property type="match status" value="1"/>
</dbReference>
<keyword evidence="2 5" id="KW-0012">Acyltransferase</keyword>
<keyword evidence="1" id="KW-0808">Transferase</keyword>
<dbReference type="GO" id="GO:0003841">
    <property type="term" value="F:1-acylglycerol-3-phosphate O-acyltransferase activity"/>
    <property type="evidence" value="ECO:0007669"/>
    <property type="project" value="TreeGrafter"/>
</dbReference>
<accession>A0AB38XMR6</accession>
<dbReference type="EMBL" id="CP116394">
    <property type="protein sequence ID" value="WCE45426.1"/>
    <property type="molecule type" value="Genomic_DNA"/>
</dbReference>
<dbReference type="PANTHER" id="PTHR10434">
    <property type="entry name" value="1-ACYL-SN-GLYCEROL-3-PHOSPHATE ACYLTRANSFERASE"/>
    <property type="match status" value="1"/>
</dbReference>
<evidence type="ECO:0000313" key="6">
    <source>
        <dbReference type="Proteomes" id="UP001211044"/>
    </source>
</evidence>
<dbReference type="PANTHER" id="PTHR10434:SF55">
    <property type="entry name" value="POSSIBLE ACYLTRANSFERASE"/>
    <property type="match status" value="1"/>
</dbReference>
<feature type="region of interest" description="Disordered" evidence="3">
    <location>
        <begin position="220"/>
        <end position="253"/>
    </location>
</feature>
<protein>
    <submittedName>
        <fullName evidence="5">Lysophospholipid acyltransferase family protein</fullName>
    </submittedName>
</protein>
<dbReference type="InterPro" id="IPR002123">
    <property type="entry name" value="Plipid/glycerol_acylTrfase"/>
</dbReference>
<sequence>MREFGSFYKFCFNVAKTAVAAITKKDWAGQEHLPEGGFIAVSNHATNFDALTFMYFLGEAGIPPRMLAKAELFDIPVLGAIMRKCKQVPVYRGSDRAGDALAGAEKALLAGECVGIFPEGTLTEDPNFWPMRGKTGAARLALRTHVPVIPIAQWGALEVLPQRSSKWKLYPPTKITMRAMEPVYLEDLYERGVEDHEAVKEATARIMKALTQGVAQIRGEVPPAQPFEPTKKSRSKRPYKKRSIWQRLRKPFD</sequence>
<feature type="domain" description="Phospholipid/glycerol acyltransferase" evidence="4">
    <location>
        <begin position="38"/>
        <end position="156"/>
    </location>
</feature>
<dbReference type="CDD" id="cd07989">
    <property type="entry name" value="LPLAT_AGPAT-like"/>
    <property type="match status" value="1"/>
</dbReference>
<evidence type="ECO:0000256" key="3">
    <source>
        <dbReference type="SAM" id="MobiDB-lite"/>
    </source>
</evidence>
<feature type="compositionally biased region" description="Basic residues" evidence="3">
    <location>
        <begin position="232"/>
        <end position="253"/>
    </location>
</feature>
<dbReference type="GO" id="GO:0006654">
    <property type="term" value="P:phosphatidic acid biosynthetic process"/>
    <property type="evidence" value="ECO:0007669"/>
    <property type="project" value="TreeGrafter"/>
</dbReference>
<evidence type="ECO:0000313" key="5">
    <source>
        <dbReference type="EMBL" id="WCE45426.1"/>
    </source>
</evidence>
<evidence type="ECO:0000259" key="4">
    <source>
        <dbReference type="SMART" id="SM00563"/>
    </source>
</evidence>
<dbReference type="RefSeq" id="WP_004804580.1">
    <property type="nucleotide sequence ID" value="NZ_CP116394.1"/>
</dbReference>